<dbReference type="CDD" id="cd09168">
    <property type="entry name" value="PLDc_PaPPK1_C2_like"/>
    <property type="match status" value="1"/>
</dbReference>
<dbReference type="KEGG" id="meiy:MIN45_P0618"/>
<dbReference type="Pfam" id="PF17941">
    <property type="entry name" value="PP_kinase_C_1"/>
    <property type="match status" value="1"/>
</dbReference>
<keyword evidence="3 6" id="KW-0547">Nucleotide-binding</keyword>
<dbReference type="Gene3D" id="3.30.870.10">
    <property type="entry name" value="Endonuclease Chain A"/>
    <property type="match status" value="2"/>
</dbReference>
<evidence type="ECO:0000256" key="1">
    <source>
        <dbReference type="ARBA" id="ARBA00022553"/>
    </source>
</evidence>
<evidence type="ECO:0000259" key="10">
    <source>
        <dbReference type="Pfam" id="PF13090"/>
    </source>
</evidence>
<dbReference type="Pfam" id="PF13090">
    <property type="entry name" value="PP_kinase_C"/>
    <property type="match status" value="1"/>
</dbReference>
<comment type="function">
    <text evidence="6 7">Catalyzes the reversible transfer of the terminal phosphate of ATP to form a long-chain polyphosphate (polyP).</text>
</comment>
<dbReference type="GO" id="GO:0006799">
    <property type="term" value="P:polyphosphate biosynthetic process"/>
    <property type="evidence" value="ECO:0007669"/>
    <property type="project" value="UniProtKB-UniRule"/>
</dbReference>
<feature type="binding site" evidence="6">
    <location>
        <position position="592"/>
    </location>
    <ligand>
        <name>ATP</name>
        <dbReference type="ChEBI" id="CHEBI:30616"/>
    </ligand>
</feature>
<dbReference type="InterPro" id="IPR041108">
    <property type="entry name" value="PP_kinase_C_1"/>
</dbReference>
<feature type="domain" description="Polyphosphate kinase middle" evidence="8">
    <location>
        <begin position="121"/>
        <end position="301"/>
    </location>
</feature>
<evidence type="ECO:0000256" key="4">
    <source>
        <dbReference type="ARBA" id="ARBA00022777"/>
    </source>
</evidence>
<evidence type="ECO:0000259" key="8">
    <source>
        <dbReference type="Pfam" id="PF02503"/>
    </source>
</evidence>
<dbReference type="NCBIfam" id="TIGR03705">
    <property type="entry name" value="poly_P_kin"/>
    <property type="match status" value="1"/>
</dbReference>
<feature type="active site" description="Phosphohistidine intermediate" evidence="6">
    <location>
        <position position="435"/>
    </location>
</feature>
<protein>
    <recommendedName>
        <fullName evidence="6 7">Polyphosphate kinase</fullName>
        <ecNumber evidence="6 7">2.7.4.1</ecNumber>
    </recommendedName>
    <alternativeName>
        <fullName evidence="6">ATP-polyphosphate phosphotransferase</fullName>
    </alternativeName>
    <alternativeName>
        <fullName evidence="6">Polyphosphoric acid kinase</fullName>
    </alternativeName>
</protein>
<dbReference type="HAMAP" id="MF_00347">
    <property type="entry name" value="Polyphosphate_kinase"/>
    <property type="match status" value="1"/>
</dbReference>
<dbReference type="PIRSF" id="PIRSF015589">
    <property type="entry name" value="PP_kinase"/>
    <property type="match status" value="1"/>
</dbReference>
<dbReference type="Gene3D" id="1.20.58.310">
    <property type="entry name" value="Polyphosphate kinase N-terminal domain"/>
    <property type="match status" value="1"/>
</dbReference>
<dbReference type="Pfam" id="PF13089">
    <property type="entry name" value="PP_kinase_N"/>
    <property type="match status" value="1"/>
</dbReference>
<dbReference type="PANTHER" id="PTHR30218:SF0">
    <property type="entry name" value="POLYPHOSPHATE KINASE"/>
    <property type="match status" value="1"/>
</dbReference>
<accession>A0AAU9C519</accession>
<dbReference type="InterPro" id="IPR036832">
    <property type="entry name" value="PPK_N_dom_sf"/>
</dbReference>
<dbReference type="NCBIfam" id="NF003921">
    <property type="entry name" value="PRK05443.2-2"/>
    <property type="match status" value="1"/>
</dbReference>
<evidence type="ECO:0000256" key="2">
    <source>
        <dbReference type="ARBA" id="ARBA00022679"/>
    </source>
</evidence>
<evidence type="ECO:0000313" key="12">
    <source>
        <dbReference type="EMBL" id="BCX88249.1"/>
    </source>
</evidence>
<feature type="binding site" evidence="6">
    <location>
        <position position="375"/>
    </location>
    <ligand>
        <name>Mg(2+)</name>
        <dbReference type="ChEBI" id="CHEBI:18420"/>
    </ligand>
</feature>
<evidence type="ECO:0000256" key="6">
    <source>
        <dbReference type="HAMAP-Rule" id="MF_00347"/>
    </source>
</evidence>
<feature type="binding site" evidence="6">
    <location>
        <position position="468"/>
    </location>
    <ligand>
        <name>ATP</name>
        <dbReference type="ChEBI" id="CHEBI:30616"/>
    </ligand>
</feature>
<keyword evidence="6" id="KW-0460">Magnesium</keyword>
<dbReference type="InterPro" id="IPR036830">
    <property type="entry name" value="PP_kinase_middle_dom_sf"/>
</dbReference>
<sequence length="684" mass="78195">MSEPRYLNRELSLLAFHRRVLAMAEDESLPLLERLRFLCISSSNLDEFFEVRVAAVKQKIALKVRETGVDKADPVALLQALRSRVRAMIDDQYRLLNADLIPALAGEDIYFLRRDHWNERQRAWLADYMRQWVLPVVTPLSIDPAHPFPRIANKNLHFIVSLHGKDAFGRSHRYALIPIPRTLPRLVKLPDEVAEEGIAFVFLSSVIHAFVGELFPGLTVEGCYQFRVTRDTELYIDEEEMEDLKRELQGRLEQQRRFGRAVRLEVADNCPEAVAEYLCRQLQVEAEDLYRVNGPVNLHRLESVYDEVPRPDLKFPDFTPALPARLEDEEDYFAVLRRGEVLLHHPYDAFTPVVDLLRQAAADPDVLAIRQTLYRTASRSAIADALVQAAGNGKEVTAVIELRARFDEADNIRLAERLYQAGVHVVYGVVGYKTHAKMLLIVRREGEGVRRYIHLGTGNYHEITARFYTDIGLLSADPVLAEDVQRVFLQLTGLGHAVALNKLVQAPFGLHRFLLDRIQQETDLARQGRKGRIIARMNGLEDPELIDALYAASQAGVRIDLIVRGICCLRPGVEGLSENIRVRSVLGRFLEHSRVFYFGNDGDPVVYGSSADWLIRNLHRRVEVAFPIQPRPLKRQAIREALRYYLRDTAGAWELRSDGEYRRVRRRGRPFSAQAQLLADRQGQ</sequence>
<feature type="binding site" evidence="6">
    <location>
        <position position="44"/>
    </location>
    <ligand>
        <name>ATP</name>
        <dbReference type="ChEBI" id="CHEBI:30616"/>
    </ligand>
</feature>
<dbReference type="SUPFAM" id="SSF56024">
    <property type="entry name" value="Phospholipase D/nuclease"/>
    <property type="match status" value="2"/>
</dbReference>
<feature type="domain" description="Polyphosphate kinase C-terminal" evidence="10">
    <location>
        <begin position="503"/>
        <end position="670"/>
    </location>
</feature>
<dbReference type="GO" id="GO:0008976">
    <property type="term" value="F:polyphosphate kinase activity"/>
    <property type="evidence" value="ECO:0007669"/>
    <property type="project" value="UniProtKB-UniRule"/>
</dbReference>
<dbReference type="Gene3D" id="3.30.1840.10">
    <property type="entry name" value="Polyphosphate kinase middle domain"/>
    <property type="match status" value="1"/>
</dbReference>
<dbReference type="SUPFAM" id="SSF143724">
    <property type="entry name" value="PHP14-like"/>
    <property type="match status" value="1"/>
</dbReference>
<dbReference type="InterPro" id="IPR024953">
    <property type="entry name" value="PP_kinase_middle"/>
</dbReference>
<evidence type="ECO:0000256" key="3">
    <source>
        <dbReference type="ARBA" id="ARBA00022741"/>
    </source>
</evidence>
<dbReference type="GO" id="GO:0005524">
    <property type="term" value="F:ATP binding"/>
    <property type="evidence" value="ECO:0007669"/>
    <property type="project" value="UniProtKB-KW"/>
</dbReference>
<organism evidence="12 13">
    <name type="scientific">Methylomarinovum tepidoasis</name>
    <dbReference type="NCBI Taxonomy" id="2840183"/>
    <lineage>
        <taxon>Bacteria</taxon>
        <taxon>Pseudomonadati</taxon>
        <taxon>Pseudomonadota</taxon>
        <taxon>Gammaproteobacteria</taxon>
        <taxon>Methylococcales</taxon>
        <taxon>Methylothermaceae</taxon>
        <taxon>Methylomarinovum</taxon>
    </lineage>
</organism>
<dbReference type="InterPro" id="IPR025198">
    <property type="entry name" value="PPK_N_dom"/>
</dbReference>
<keyword evidence="6" id="KW-0479">Metal-binding</keyword>
<dbReference type="NCBIfam" id="NF003918">
    <property type="entry name" value="PRK05443.1-2"/>
    <property type="match status" value="1"/>
</dbReference>
<feature type="binding site" evidence="6">
    <location>
        <position position="564"/>
    </location>
    <ligand>
        <name>ATP</name>
        <dbReference type="ChEBI" id="CHEBI:30616"/>
    </ligand>
</feature>
<dbReference type="InterPro" id="IPR025200">
    <property type="entry name" value="PPK_C_dom2"/>
</dbReference>
<feature type="domain" description="Polyphosphate kinase C-terminal" evidence="11">
    <location>
        <begin position="332"/>
        <end position="494"/>
    </location>
</feature>
<keyword evidence="13" id="KW-1185">Reference proteome</keyword>
<gene>
    <name evidence="6" type="primary">ppk</name>
    <name evidence="12" type="ORF">MIN45_P0618</name>
</gene>
<keyword evidence="2 6" id="KW-0808">Transferase</keyword>
<dbReference type="PANTHER" id="PTHR30218">
    <property type="entry name" value="POLYPHOSPHATE KINASE"/>
    <property type="match status" value="1"/>
</dbReference>
<dbReference type="AlphaFoldDB" id="A0AAU9C519"/>
<evidence type="ECO:0000256" key="7">
    <source>
        <dbReference type="RuleBase" id="RU003800"/>
    </source>
</evidence>
<dbReference type="Pfam" id="PF02503">
    <property type="entry name" value="PP_kinase"/>
    <property type="match status" value="1"/>
</dbReference>
<feature type="binding site" evidence="6">
    <location>
        <position position="405"/>
    </location>
    <ligand>
        <name>Mg(2+)</name>
        <dbReference type="ChEBI" id="CHEBI:18420"/>
    </ligand>
</feature>
<comment type="similarity">
    <text evidence="6 7">Belongs to the polyphosphate kinase 1 (PPK1) family.</text>
</comment>
<dbReference type="InterPro" id="IPR003414">
    <property type="entry name" value="PP_kinase"/>
</dbReference>
<evidence type="ECO:0000256" key="5">
    <source>
        <dbReference type="ARBA" id="ARBA00022840"/>
    </source>
</evidence>
<evidence type="ECO:0000259" key="9">
    <source>
        <dbReference type="Pfam" id="PF13089"/>
    </source>
</evidence>
<dbReference type="GO" id="GO:0046872">
    <property type="term" value="F:metal ion binding"/>
    <property type="evidence" value="ECO:0007669"/>
    <property type="project" value="UniProtKB-KW"/>
</dbReference>
<reference evidence="13" key="1">
    <citation type="journal article" date="2024" name="Int. J. Syst. Evol. Microbiol.">
        <title>Methylomarinovum tepidoasis sp. nov., a moderately thermophilic methanotroph of the family Methylothermaceae isolated from a deep-sea hydrothermal field.</title>
        <authorList>
            <person name="Hirayama H."/>
            <person name="Takaki Y."/>
            <person name="Abe M."/>
            <person name="Miyazaki M."/>
            <person name="Uematsu K."/>
            <person name="Matsui Y."/>
            <person name="Takai K."/>
        </authorList>
    </citation>
    <scope>NUCLEOTIDE SEQUENCE [LARGE SCALE GENOMIC DNA]</scope>
    <source>
        <strain evidence="13">IN45</strain>
    </source>
</reference>
<dbReference type="RefSeq" id="WP_286293344.1">
    <property type="nucleotide sequence ID" value="NZ_AP024718.1"/>
</dbReference>
<evidence type="ECO:0000313" key="13">
    <source>
        <dbReference type="Proteomes" id="UP001321450"/>
    </source>
</evidence>
<keyword evidence="5 6" id="KW-0067">ATP-binding</keyword>
<keyword evidence="1 6" id="KW-0597">Phosphoprotein</keyword>
<comment type="PTM">
    <text evidence="6 7">An intermediate of this reaction is the autophosphorylated ppk in which a phosphate is covalently linked to a histidine residue through a N-P bond.</text>
</comment>
<dbReference type="EMBL" id="AP024718">
    <property type="protein sequence ID" value="BCX88249.1"/>
    <property type="molecule type" value="Genomic_DNA"/>
</dbReference>
<dbReference type="GO" id="GO:0009358">
    <property type="term" value="C:polyphosphate kinase complex"/>
    <property type="evidence" value="ECO:0007669"/>
    <property type="project" value="InterPro"/>
</dbReference>
<evidence type="ECO:0000259" key="11">
    <source>
        <dbReference type="Pfam" id="PF17941"/>
    </source>
</evidence>
<proteinExistence type="inferred from homology"/>
<feature type="domain" description="Polyphosphate kinase N-terminal" evidence="9">
    <location>
        <begin position="6"/>
        <end position="111"/>
    </location>
</feature>
<keyword evidence="4 6" id="KW-0418">Kinase</keyword>
<name>A0AAU9C519_9GAMM</name>
<comment type="catalytic activity">
    <reaction evidence="6 7">
        <text>[phosphate](n) + ATP = [phosphate](n+1) + ADP</text>
        <dbReference type="Rhea" id="RHEA:19573"/>
        <dbReference type="Rhea" id="RHEA-COMP:9859"/>
        <dbReference type="Rhea" id="RHEA-COMP:14280"/>
        <dbReference type="ChEBI" id="CHEBI:16838"/>
        <dbReference type="ChEBI" id="CHEBI:30616"/>
        <dbReference type="ChEBI" id="CHEBI:456216"/>
        <dbReference type="EC" id="2.7.4.1"/>
    </reaction>
</comment>
<dbReference type="Proteomes" id="UP001321450">
    <property type="component" value="Chromosome"/>
</dbReference>
<dbReference type="NCBIfam" id="NF003917">
    <property type="entry name" value="PRK05443.1-1"/>
    <property type="match status" value="1"/>
</dbReference>
<dbReference type="SUPFAM" id="SSF140356">
    <property type="entry name" value="PPK N-terminal domain-like"/>
    <property type="match status" value="1"/>
</dbReference>
<comment type="cofactor">
    <cofactor evidence="6">
        <name>Mg(2+)</name>
        <dbReference type="ChEBI" id="CHEBI:18420"/>
    </cofactor>
</comment>
<dbReference type="EC" id="2.7.4.1" evidence="6 7"/>